<sequence>MLPALHIRQDHVVPSLRTDWTGVSAELLNTTDGRAYDFRFDGPALYLCFGLSGRRKDSVVSVDGEKATRFIEIANHFHIIPAGARFEGFSVPATAQRFVQVYLDPRSGVLHPDLDLTEIAPRLAATDANLMATARKFEAAVTAPRPLGRLYGETQGCALAIELLQWQRGQQVRQRATRGGLSPHQYNRVTGFIRTHLHEEIGLVQLARLADLTPWHFCRAFKQSTGMTPHRWVTALRIERAKELLADQRFSITDVALAVGFAGSTQFARSFRIGTGLSPTAWRQQRL</sequence>
<protein>
    <submittedName>
        <fullName evidence="4">Uncharacterized protein</fullName>
    </submittedName>
</protein>
<keyword evidence="5" id="KW-1185">Reference proteome</keyword>
<keyword evidence="3" id="KW-0804">Transcription</keyword>
<dbReference type="InterPro" id="IPR009057">
    <property type="entry name" value="Homeodomain-like_sf"/>
</dbReference>
<dbReference type="PANTHER" id="PTHR46796">
    <property type="entry name" value="HTH-TYPE TRANSCRIPTIONAL ACTIVATOR RHAS-RELATED"/>
    <property type="match status" value="1"/>
</dbReference>
<dbReference type="PANTHER" id="PTHR46796:SF14">
    <property type="entry name" value="TRANSCRIPTIONAL REGULATORY PROTEIN"/>
    <property type="match status" value="1"/>
</dbReference>
<dbReference type="Proteomes" id="UP000234752">
    <property type="component" value="Chromosome eg_2"/>
</dbReference>
<keyword evidence="1" id="KW-0805">Transcription regulation</keyword>
<evidence type="ECO:0000256" key="1">
    <source>
        <dbReference type="ARBA" id="ARBA00023015"/>
    </source>
</evidence>
<keyword evidence="2" id="KW-0238">DNA-binding</keyword>
<dbReference type="Pfam" id="PF12833">
    <property type="entry name" value="HTH_18"/>
    <property type="match status" value="1"/>
</dbReference>
<reference evidence="4 5" key="1">
    <citation type="submission" date="2017-12" db="EMBL/GenBank/DDBJ databases">
        <title>Genomes of bacteria within cyanobacterial aggregates.</title>
        <authorList>
            <person name="Cai H."/>
        </authorList>
    </citation>
    <scope>NUCLEOTIDE SEQUENCE [LARGE SCALE GENOMIC DNA]</scope>
    <source>
        <strain evidence="4 5">TH16</strain>
    </source>
</reference>
<dbReference type="KEGG" id="ncb:C0V82_20735"/>
<dbReference type="PROSITE" id="PS01124">
    <property type="entry name" value="HTH_ARAC_FAMILY_2"/>
    <property type="match status" value="1"/>
</dbReference>
<dbReference type="EMBL" id="CP025612">
    <property type="protein sequence ID" value="AUN32737.1"/>
    <property type="molecule type" value="Genomic_DNA"/>
</dbReference>
<organism evidence="4 5">
    <name type="scientific">Niveispirillum cyanobacteriorum</name>
    <dbReference type="NCBI Taxonomy" id="1612173"/>
    <lineage>
        <taxon>Bacteria</taxon>
        <taxon>Pseudomonadati</taxon>
        <taxon>Pseudomonadota</taxon>
        <taxon>Alphaproteobacteria</taxon>
        <taxon>Rhodospirillales</taxon>
        <taxon>Azospirillaceae</taxon>
        <taxon>Niveispirillum</taxon>
    </lineage>
</organism>
<evidence type="ECO:0000256" key="2">
    <source>
        <dbReference type="ARBA" id="ARBA00023125"/>
    </source>
</evidence>
<dbReference type="GO" id="GO:0003700">
    <property type="term" value="F:DNA-binding transcription factor activity"/>
    <property type="evidence" value="ECO:0007669"/>
    <property type="project" value="InterPro"/>
</dbReference>
<dbReference type="GO" id="GO:0043565">
    <property type="term" value="F:sequence-specific DNA binding"/>
    <property type="evidence" value="ECO:0007669"/>
    <property type="project" value="InterPro"/>
</dbReference>
<dbReference type="OrthoDB" id="9806208at2"/>
<dbReference type="InterPro" id="IPR018060">
    <property type="entry name" value="HTH_AraC"/>
</dbReference>
<dbReference type="SUPFAM" id="SSF46689">
    <property type="entry name" value="Homeodomain-like"/>
    <property type="match status" value="2"/>
</dbReference>
<dbReference type="AlphaFoldDB" id="A0A2K9NI20"/>
<name>A0A2K9NI20_9PROT</name>
<proteinExistence type="predicted"/>
<dbReference type="Gene3D" id="1.10.10.60">
    <property type="entry name" value="Homeodomain-like"/>
    <property type="match status" value="2"/>
</dbReference>
<evidence type="ECO:0000313" key="4">
    <source>
        <dbReference type="EMBL" id="AUN32737.1"/>
    </source>
</evidence>
<dbReference type="RefSeq" id="WP_102114269.1">
    <property type="nucleotide sequence ID" value="NZ_BMGN01000010.1"/>
</dbReference>
<gene>
    <name evidence="4" type="ORF">C0V82_20735</name>
</gene>
<accession>A0A2K9NI20</accession>
<evidence type="ECO:0000313" key="5">
    <source>
        <dbReference type="Proteomes" id="UP000234752"/>
    </source>
</evidence>
<dbReference type="SMART" id="SM00342">
    <property type="entry name" value="HTH_ARAC"/>
    <property type="match status" value="1"/>
</dbReference>
<evidence type="ECO:0000256" key="3">
    <source>
        <dbReference type="ARBA" id="ARBA00023163"/>
    </source>
</evidence>
<dbReference type="InterPro" id="IPR050204">
    <property type="entry name" value="AraC_XylS_family_regulators"/>
</dbReference>